<dbReference type="Gene3D" id="3.40.50.1240">
    <property type="entry name" value="Phosphoglycerate mutase-like"/>
    <property type="match status" value="1"/>
</dbReference>
<dbReference type="GO" id="GO:0043755">
    <property type="term" value="F:alpha-ribazole phosphatase activity"/>
    <property type="evidence" value="ECO:0007669"/>
    <property type="project" value="UniProtKB-UniRule"/>
</dbReference>
<dbReference type="GO" id="GO:0005737">
    <property type="term" value="C:cytoplasm"/>
    <property type="evidence" value="ECO:0007669"/>
    <property type="project" value="TreeGrafter"/>
</dbReference>
<keyword evidence="5" id="KW-1185">Reference proteome</keyword>
<evidence type="ECO:0000256" key="3">
    <source>
        <dbReference type="PIRSR" id="PIRSR613078-2"/>
    </source>
</evidence>
<dbReference type="SUPFAM" id="SSF53254">
    <property type="entry name" value="Phosphoglycerate mutase-like"/>
    <property type="match status" value="1"/>
</dbReference>
<dbReference type="Pfam" id="PF00300">
    <property type="entry name" value="His_Phos_1"/>
    <property type="match status" value="1"/>
</dbReference>
<dbReference type="InterPro" id="IPR013078">
    <property type="entry name" value="His_Pase_superF_clade-1"/>
</dbReference>
<dbReference type="OrthoDB" id="9781415at2"/>
<dbReference type="CDD" id="cd07067">
    <property type="entry name" value="HP_PGM_like"/>
    <property type="match status" value="1"/>
</dbReference>
<dbReference type="InterPro" id="IPR029033">
    <property type="entry name" value="His_PPase_superfam"/>
</dbReference>
<protein>
    <recommendedName>
        <fullName evidence="1">Alpha-ribazole phosphatase</fullName>
        <ecNumber evidence="1">3.1.3.73</ecNumber>
    </recommendedName>
</protein>
<feature type="active site" description="Proton donor/acceptor" evidence="2">
    <location>
        <position position="83"/>
    </location>
</feature>
<sequence>MGCRIYLVRHGETEWNTTMRYQGHTDIPLSDKGRLQAKLLAGRLAGQKFAGFFASDLKRAHETAQIISSLHGMEINTLPDLRELNFGLWEGLSVKEINKAFPEESKRFWEKPLFVRIPGGETLHEMANRAVAAVKKIVERHSGDNIVIVTHGGVIRSLVGTVLGMDLNKHWRLRLDNACLNIIDFPDWENGILMLFNDCSHLSGAPDCLPGTAGR</sequence>
<dbReference type="PANTHER" id="PTHR48100:SF59">
    <property type="entry name" value="ADENOSYLCOBALAMIN_ALPHA-RIBAZOLE PHOSPHATASE"/>
    <property type="match status" value="1"/>
</dbReference>
<dbReference type="SMART" id="SM00855">
    <property type="entry name" value="PGAM"/>
    <property type="match status" value="1"/>
</dbReference>
<dbReference type="InterPro" id="IPR001345">
    <property type="entry name" value="PG/BPGM_mutase_AS"/>
</dbReference>
<dbReference type="PROSITE" id="PS00175">
    <property type="entry name" value="PG_MUTASE"/>
    <property type="match status" value="1"/>
</dbReference>
<feature type="binding site" evidence="3">
    <location>
        <begin position="9"/>
        <end position="16"/>
    </location>
    <ligand>
        <name>substrate</name>
    </ligand>
</feature>
<dbReference type="RefSeq" id="WP_134212807.1">
    <property type="nucleotide sequence ID" value="NZ_QFFZ01000006.1"/>
</dbReference>
<reference evidence="4 5" key="1">
    <citation type="journal article" date="2018" name="Environ. Microbiol.">
        <title>Novel energy conservation strategies and behaviour of Pelotomaculum schinkii driving syntrophic propionate catabolism.</title>
        <authorList>
            <person name="Hidalgo-Ahumada C.A.P."/>
            <person name="Nobu M.K."/>
            <person name="Narihiro T."/>
            <person name="Tamaki H."/>
            <person name="Liu W.T."/>
            <person name="Kamagata Y."/>
            <person name="Stams A.J.M."/>
            <person name="Imachi H."/>
            <person name="Sousa D.Z."/>
        </authorList>
    </citation>
    <scope>NUCLEOTIDE SEQUENCE [LARGE SCALE GENOMIC DNA]</scope>
    <source>
        <strain evidence="4 5">MGP</strain>
    </source>
</reference>
<evidence type="ECO:0000313" key="5">
    <source>
        <dbReference type="Proteomes" id="UP000297597"/>
    </source>
</evidence>
<evidence type="ECO:0000313" key="4">
    <source>
        <dbReference type="EMBL" id="TEB12602.1"/>
    </source>
</evidence>
<dbReference type="Proteomes" id="UP000297597">
    <property type="component" value="Unassembled WGS sequence"/>
</dbReference>
<proteinExistence type="predicted"/>
<keyword evidence="4" id="KW-0378">Hydrolase</keyword>
<feature type="active site" description="Tele-phosphohistidine intermediate" evidence="2">
    <location>
        <position position="10"/>
    </location>
</feature>
<gene>
    <name evidence="4" type="primary">pspA_1</name>
    <name evidence="4" type="ORF">Pmgp_00933</name>
</gene>
<evidence type="ECO:0000256" key="2">
    <source>
        <dbReference type="PIRSR" id="PIRSR613078-1"/>
    </source>
</evidence>
<dbReference type="PANTHER" id="PTHR48100">
    <property type="entry name" value="BROAD-SPECIFICITY PHOSPHATASE YOR283W-RELATED"/>
    <property type="match status" value="1"/>
</dbReference>
<dbReference type="GO" id="GO:0009236">
    <property type="term" value="P:cobalamin biosynthetic process"/>
    <property type="evidence" value="ECO:0007669"/>
    <property type="project" value="UniProtKB-UniRule"/>
</dbReference>
<dbReference type="EMBL" id="QFFZ01000006">
    <property type="protein sequence ID" value="TEB12602.1"/>
    <property type="molecule type" value="Genomic_DNA"/>
</dbReference>
<dbReference type="InterPro" id="IPR050275">
    <property type="entry name" value="PGM_Phosphatase"/>
</dbReference>
<organism evidence="4 5">
    <name type="scientific">Pelotomaculum propionicicum</name>
    <dbReference type="NCBI Taxonomy" id="258475"/>
    <lineage>
        <taxon>Bacteria</taxon>
        <taxon>Bacillati</taxon>
        <taxon>Bacillota</taxon>
        <taxon>Clostridia</taxon>
        <taxon>Eubacteriales</taxon>
        <taxon>Desulfotomaculaceae</taxon>
        <taxon>Pelotomaculum</taxon>
    </lineage>
</organism>
<feature type="binding site" evidence="3">
    <location>
        <position position="59"/>
    </location>
    <ligand>
        <name>substrate</name>
    </ligand>
</feature>
<dbReference type="NCBIfam" id="TIGR03162">
    <property type="entry name" value="ribazole_cobC"/>
    <property type="match status" value="1"/>
</dbReference>
<dbReference type="EC" id="3.1.3.73" evidence="1"/>
<evidence type="ECO:0000256" key="1">
    <source>
        <dbReference type="NCBIfam" id="TIGR03162"/>
    </source>
</evidence>
<accession>A0A4Y7RV65</accession>
<dbReference type="AlphaFoldDB" id="A0A4Y7RV65"/>
<name>A0A4Y7RV65_9FIRM</name>
<dbReference type="InterPro" id="IPR017578">
    <property type="entry name" value="Ribazole_CobC"/>
</dbReference>
<comment type="caution">
    <text evidence="4">The sequence shown here is derived from an EMBL/GenBank/DDBJ whole genome shotgun (WGS) entry which is preliminary data.</text>
</comment>